<organism evidence="1 2">
    <name type="scientific">Medusavirus stheno T3</name>
    <dbReference type="NCBI Taxonomy" id="3069717"/>
    <lineage>
        <taxon>Viruses</taxon>
        <taxon>Varidnaviria</taxon>
        <taxon>Bamfordvirae</taxon>
        <taxon>Nucleocytoviricota</taxon>
        <taxon>Megaviricetes</taxon>
        <taxon>Mamonoviridae</taxon>
        <taxon>Medusavirus</taxon>
        <taxon>Medusavirus sthenus</taxon>
    </lineage>
</organism>
<evidence type="ECO:0000313" key="1">
    <source>
        <dbReference type="EMBL" id="QPB44314.1"/>
    </source>
</evidence>
<name>A0A7S8BDL4_9VIRU</name>
<dbReference type="Proteomes" id="UP001162098">
    <property type="component" value="Segment"/>
</dbReference>
<accession>A0A7S8BDL4</accession>
<dbReference type="KEGG" id="vg:80543510"/>
<keyword evidence="2" id="KW-1185">Reference proteome</keyword>
<dbReference type="EMBL" id="MW018138">
    <property type="protein sequence ID" value="QPB44314.1"/>
    <property type="molecule type" value="Genomic_DNA"/>
</dbReference>
<reference evidence="1 2" key="1">
    <citation type="submission" date="2020-09" db="EMBL/GenBank/DDBJ databases">
        <authorList>
            <person name="Zhang R."/>
            <person name="Garcia K."/>
            <person name="Ogata H."/>
        </authorList>
    </citation>
    <scope>NUCLEOTIDE SEQUENCE [LARGE SCALE GENOMIC DNA]</scope>
    <source>
        <strain evidence="2">stheno</strain>
    </source>
</reference>
<protein>
    <submittedName>
        <fullName evidence="1">Uncharacterized protein</fullName>
    </submittedName>
</protein>
<sequence>MASHSRRTVAPIAGDYVISVTNNGFPLESMPPQGTVTLHFQSGLTIKCRGTPHTYEEMVRVHRIDKPTEPRLRSPHLTEHVASITYFASDRQAHIYYADMSWEHRYMSRQAANELALQFQAPINVYDE</sequence>
<proteinExistence type="predicted"/>
<evidence type="ECO:0000313" key="2">
    <source>
        <dbReference type="Proteomes" id="UP001162098"/>
    </source>
</evidence>